<feature type="compositionally biased region" description="Basic and acidic residues" evidence="5">
    <location>
        <begin position="54"/>
        <end position="63"/>
    </location>
</feature>
<dbReference type="Gene3D" id="1.20.58.60">
    <property type="match status" value="1"/>
</dbReference>
<dbReference type="SUPFAM" id="SSF46966">
    <property type="entry name" value="Spectrin repeat"/>
    <property type="match status" value="1"/>
</dbReference>
<feature type="region of interest" description="Disordered" evidence="5">
    <location>
        <begin position="358"/>
        <end position="378"/>
    </location>
</feature>
<feature type="compositionally biased region" description="Polar residues" evidence="5">
    <location>
        <begin position="110"/>
        <end position="136"/>
    </location>
</feature>
<dbReference type="GeneTree" id="ENSGT00810000125473"/>
<keyword evidence="3" id="KW-0677">Repeat</keyword>
<feature type="region of interest" description="Disordered" evidence="5">
    <location>
        <begin position="1"/>
        <end position="63"/>
    </location>
</feature>
<dbReference type="PANTHER" id="PTHR14514:SF2">
    <property type="entry name" value="A-KINASE ANCHOR PROTEIN 6"/>
    <property type="match status" value="1"/>
</dbReference>
<protein>
    <submittedName>
        <fullName evidence="6">Centrosomal protein 68</fullName>
    </submittedName>
</protein>
<reference evidence="6" key="1">
    <citation type="submission" date="2025-08" db="UniProtKB">
        <authorList>
            <consortium name="Ensembl"/>
        </authorList>
    </citation>
    <scope>IDENTIFICATION</scope>
</reference>
<evidence type="ECO:0000313" key="6">
    <source>
        <dbReference type="Ensembl" id="ENSGMOP00000065580.1"/>
    </source>
</evidence>
<dbReference type="Ensembl" id="ENSGMOT00000056158.1">
    <property type="protein sequence ID" value="ENSGMOP00000065580.1"/>
    <property type="gene ID" value="ENSGMOG00000032092.1"/>
</dbReference>
<evidence type="ECO:0000313" key="7">
    <source>
        <dbReference type="Proteomes" id="UP000694546"/>
    </source>
</evidence>
<feature type="region of interest" description="Disordered" evidence="5">
    <location>
        <begin position="171"/>
        <end position="258"/>
    </location>
</feature>
<feature type="region of interest" description="Disordered" evidence="5">
    <location>
        <begin position="108"/>
        <end position="153"/>
    </location>
</feature>
<dbReference type="OMA" id="EHIQLFC"/>
<evidence type="ECO:0000256" key="3">
    <source>
        <dbReference type="ARBA" id="ARBA00022737"/>
    </source>
</evidence>
<dbReference type="AlphaFoldDB" id="A0A8C5D035"/>
<keyword evidence="7" id="KW-1185">Reference proteome</keyword>
<dbReference type="PANTHER" id="PTHR14514">
    <property type="entry name" value="PKA ANCHORING PROTEIN"/>
    <property type="match status" value="1"/>
</dbReference>
<feature type="compositionally biased region" description="Low complexity" evidence="5">
    <location>
        <begin position="173"/>
        <end position="201"/>
    </location>
</feature>
<evidence type="ECO:0000256" key="5">
    <source>
        <dbReference type="SAM" id="MobiDB-lite"/>
    </source>
</evidence>
<proteinExistence type="predicted"/>
<organism evidence="6 7">
    <name type="scientific">Gadus morhua</name>
    <name type="common">Atlantic cod</name>
    <dbReference type="NCBI Taxonomy" id="8049"/>
    <lineage>
        <taxon>Eukaryota</taxon>
        <taxon>Metazoa</taxon>
        <taxon>Chordata</taxon>
        <taxon>Craniata</taxon>
        <taxon>Vertebrata</taxon>
        <taxon>Euteleostomi</taxon>
        <taxon>Actinopterygii</taxon>
        <taxon>Neopterygii</taxon>
        <taxon>Teleostei</taxon>
        <taxon>Neoteleostei</taxon>
        <taxon>Acanthomorphata</taxon>
        <taxon>Zeiogadaria</taxon>
        <taxon>Gadariae</taxon>
        <taxon>Gadiformes</taxon>
        <taxon>Gadoidei</taxon>
        <taxon>Gadidae</taxon>
        <taxon>Gadus</taxon>
    </lineage>
</organism>
<dbReference type="Proteomes" id="UP000694546">
    <property type="component" value="Chromosome 15"/>
</dbReference>
<keyword evidence="2" id="KW-0597">Phosphoprotein</keyword>
<sequence>MLRADRRTSLPESPSSMDTPGCSRDWNRRPFLESVDPRPTLNRELGSAFTSPGVKDEEKEQGGFRRYKSVTMAPTSTYLSDRRYVTRRPLFPAEPQASILKKTNIDITRRYSSPRHTVPSTGLNLQHTGHTSSAGSASREDLTSPLGVSDLRAGPSLHESAFASTFLEEGSDRSSLSSPSLEVHSPKSPSSPRLSSTRLPPDICPHPCLSRPLWSDSRPGTRSPAGARGGDGGAETNLTKSSSLGYLKRHTPPNLDNMSPHQANYWACAIPRSLPPSPDRESPSWDANREYQALLDYTYPLRPGEGTGDRKDLRKQGGSLLRTGDQTLQDSGIGLDGFCSSNSLSGLDFWSSGTGKSKQVWGRNGGQTSSELQGLPRSWDSLPLASSLPSHTDPVGLSLESLDSSQDPAGGASHSFSSSSIRCVRSTSLLFPRPRCTSAGDWDEEFRPLPDQLEELQSLANQTEGPAVGAVSQAALRDVEALVEQLSGVCLHRHVTHFFRPTQVFCSNLEQLIGWLYTVAHKLEVLAPPTANLESVKSSFAQYQSFQKEVTSHQPLASSVLHTGELLLSCLNSTSPVLRDTLVMIERQTKALESNTENLFSAILSAMDRLAQGQADQPVDKSIGRAADRQTDQ</sequence>
<evidence type="ECO:0000256" key="2">
    <source>
        <dbReference type="ARBA" id="ARBA00022553"/>
    </source>
</evidence>
<feature type="region of interest" description="Disordered" evidence="5">
    <location>
        <begin position="395"/>
        <end position="417"/>
    </location>
</feature>
<evidence type="ECO:0000256" key="1">
    <source>
        <dbReference type="ARBA" id="ARBA00004308"/>
    </source>
</evidence>
<name>A0A8C5D035_GADMO</name>
<accession>A0A8C5D035</accession>
<reference evidence="6" key="2">
    <citation type="submission" date="2025-09" db="UniProtKB">
        <authorList>
            <consortium name="Ensembl"/>
        </authorList>
    </citation>
    <scope>IDENTIFICATION</scope>
</reference>
<keyword evidence="4" id="KW-0472">Membrane</keyword>
<evidence type="ECO:0000256" key="4">
    <source>
        <dbReference type="ARBA" id="ARBA00023136"/>
    </source>
</evidence>
<comment type="subcellular location">
    <subcellularLocation>
        <location evidence="1">Endomembrane system</location>
    </subcellularLocation>
</comment>